<dbReference type="InterPro" id="IPR000504">
    <property type="entry name" value="RRM_dom"/>
</dbReference>
<dbReference type="PROSITE" id="PS50102">
    <property type="entry name" value="RRM"/>
    <property type="match status" value="1"/>
</dbReference>
<keyword evidence="6" id="KW-1185">Reference proteome</keyword>
<dbReference type="AlphaFoldDB" id="A0A0R0JWP7"/>
<reference evidence="4 5" key="1">
    <citation type="journal article" date="2010" name="Nature">
        <title>Genome sequence of the palaeopolyploid soybean.</title>
        <authorList>
            <person name="Schmutz J."/>
            <person name="Cannon S.B."/>
            <person name="Schlueter J."/>
            <person name="Ma J."/>
            <person name="Mitros T."/>
            <person name="Nelson W."/>
            <person name="Hyten D.L."/>
            <person name="Song Q."/>
            <person name="Thelen J.J."/>
            <person name="Cheng J."/>
            <person name="Xu D."/>
            <person name="Hellsten U."/>
            <person name="May G.D."/>
            <person name="Yu Y."/>
            <person name="Sakurai T."/>
            <person name="Umezawa T."/>
            <person name="Bhattacharyya M.K."/>
            <person name="Sandhu D."/>
            <person name="Valliyodan B."/>
            <person name="Lindquist E."/>
            <person name="Peto M."/>
            <person name="Grant D."/>
            <person name="Shu S."/>
            <person name="Goodstein D."/>
            <person name="Barry K."/>
            <person name="Futrell-Griggs M."/>
            <person name="Abernathy B."/>
            <person name="Du J."/>
            <person name="Tian Z."/>
            <person name="Zhu L."/>
            <person name="Gill N."/>
            <person name="Joshi T."/>
            <person name="Libault M."/>
            <person name="Sethuraman A."/>
            <person name="Zhang X.-C."/>
            <person name="Shinozaki K."/>
            <person name="Nguyen H.T."/>
            <person name="Wing R.A."/>
            <person name="Cregan P."/>
            <person name="Specht J."/>
            <person name="Grimwood J."/>
            <person name="Rokhsar D."/>
            <person name="Stacey G."/>
            <person name="Shoemaker R.C."/>
            <person name="Jackson S.A."/>
        </authorList>
    </citation>
    <scope>NUCLEOTIDE SEQUENCE [LARGE SCALE GENOMIC DNA]</scope>
    <source>
        <strain evidence="5">cv. Williams 82</strain>
        <tissue evidence="4">Callus</tissue>
    </source>
</reference>
<evidence type="ECO:0000259" key="3">
    <source>
        <dbReference type="PROSITE" id="PS50102"/>
    </source>
</evidence>
<dbReference type="EMBL" id="CM000838">
    <property type="protein sequence ID" value="KRH59132.1"/>
    <property type="molecule type" value="Genomic_DNA"/>
</dbReference>
<protein>
    <recommendedName>
        <fullName evidence="3">RRM domain-containing protein</fullName>
    </recommendedName>
</protein>
<name>A0A0R0JWP7_SOYBN</name>
<dbReference type="Gramene" id="KRH59132">
    <property type="protein sequence ID" value="KRH59132"/>
    <property type="gene ID" value="GLYMA_05G167400"/>
</dbReference>
<feature type="region of interest" description="Disordered" evidence="2">
    <location>
        <begin position="385"/>
        <end position="440"/>
    </location>
</feature>
<reference evidence="4" key="3">
    <citation type="submission" date="2018-07" db="EMBL/GenBank/DDBJ databases">
        <title>WGS assembly of Glycine max.</title>
        <authorList>
            <person name="Schmutz J."/>
            <person name="Cannon S."/>
            <person name="Schlueter J."/>
            <person name="Ma J."/>
            <person name="Mitros T."/>
            <person name="Nelson W."/>
            <person name="Hyten D."/>
            <person name="Song Q."/>
            <person name="Thelen J."/>
            <person name="Cheng J."/>
            <person name="Xu D."/>
            <person name="Hellsten U."/>
            <person name="May G."/>
            <person name="Yu Y."/>
            <person name="Sakurai T."/>
            <person name="Umezawa T."/>
            <person name="Bhattacharyya M."/>
            <person name="Sandhu D."/>
            <person name="Valliyodan B."/>
            <person name="Lindquist E."/>
            <person name="Peto M."/>
            <person name="Grant D."/>
            <person name="Shu S."/>
            <person name="Goodstein D."/>
            <person name="Barry K."/>
            <person name="Futrell-Griggs M."/>
            <person name="Abernathy B."/>
            <person name="Du J."/>
            <person name="Tian Z."/>
            <person name="Zhu L."/>
            <person name="Gill N."/>
            <person name="Joshi T."/>
            <person name="Libault M."/>
            <person name="Sethuraman A."/>
            <person name="Zhang X."/>
            <person name="Shinozaki K."/>
            <person name="Nguyen H."/>
            <person name="Wing R."/>
            <person name="Cregan P."/>
            <person name="Specht J."/>
            <person name="Grimwood J."/>
            <person name="Rokhsar D."/>
            <person name="Stacey G."/>
            <person name="Shoemaker R."/>
            <person name="Jackson S."/>
        </authorList>
    </citation>
    <scope>NUCLEOTIDE SEQUENCE</scope>
    <source>
        <tissue evidence="4">Callus</tissue>
    </source>
</reference>
<dbReference type="GO" id="GO:0016607">
    <property type="term" value="C:nuclear speck"/>
    <property type="evidence" value="ECO:0000318"/>
    <property type="project" value="GO_Central"/>
</dbReference>
<dbReference type="EnsemblPlants" id="KRH59132">
    <property type="protein sequence ID" value="KRH59132"/>
    <property type="gene ID" value="GLYMA_05G167400"/>
</dbReference>
<dbReference type="SMR" id="A0A0R0JWP7"/>
<dbReference type="SUPFAM" id="SSF54928">
    <property type="entry name" value="RNA-binding domain, RBD"/>
    <property type="match status" value="1"/>
</dbReference>
<dbReference type="CDD" id="cd00590">
    <property type="entry name" value="RRM_SF"/>
    <property type="match status" value="1"/>
</dbReference>
<dbReference type="SMART" id="SM00360">
    <property type="entry name" value="RRM"/>
    <property type="match status" value="1"/>
</dbReference>
<keyword evidence="1" id="KW-0694">RNA-binding</keyword>
<dbReference type="Pfam" id="PF00076">
    <property type="entry name" value="RRM_1"/>
    <property type="match status" value="1"/>
</dbReference>
<proteinExistence type="predicted"/>
<evidence type="ECO:0000313" key="4">
    <source>
        <dbReference type="EMBL" id="KRH59132.1"/>
    </source>
</evidence>
<accession>A0A0R0JWP7</accession>
<dbReference type="Gene3D" id="3.30.70.330">
    <property type="match status" value="1"/>
</dbReference>
<reference evidence="5" key="2">
    <citation type="submission" date="2018-02" db="UniProtKB">
        <authorList>
            <consortium name="EnsemblPlants"/>
        </authorList>
    </citation>
    <scope>IDENTIFICATION</scope>
    <source>
        <strain evidence="5">Williams 82</strain>
    </source>
</reference>
<dbReference type="GO" id="GO:0003729">
    <property type="term" value="F:mRNA binding"/>
    <property type="evidence" value="ECO:0000318"/>
    <property type="project" value="GO_Central"/>
</dbReference>
<evidence type="ECO:0000313" key="6">
    <source>
        <dbReference type="Proteomes" id="UP000008827"/>
    </source>
</evidence>
<dbReference type="STRING" id="3847.A0A0R0JWP7"/>
<feature type="compositionally biased region" description="Low complexity" evidence="2">
    <location>
        <begin position="388"/>
        <end position="397"/>
    </location>
</feature>
<feature type="compositionally biased region" description="Basic and acidic residues" evidence="2">
    <location>
        <begin position="655"/>
        <end position="674"/>
    </location>
</feature>
<dbReference type="Proteomes" id="UP000008827">
    <property type="component" value="Chromosome 5"/>
</dbReference>
<organism evidence="4">
    <name type="scientific">Glycine max</name>
    <name type="common">Soybean</name>
    <name type="synonym">Glycine hispida</name>
    <dbReference type="NCBI Taxonomy" id="3847"/>
    <lineage>
        <taxon>Eukaryota</taxon>
        <taxon>Viridiplantae</taxon>
        <taxon>Streptophyta</taxon>
        <taxon>Embryophyta</taxon>
        <taxon>Tracheophyta</taxon>
        <taxon>Spermatophyta</taxon>
        <taxon>Magnoliopsida</taxon>
        <taxon>eudicotyledons</taxon>
        <taxon>Gunneridae</taxon>
        <taxon>Pentapetalae</taxon>
        <taxon>rosids</taxon>
        <taxon>fabids</taxon>
        <taxon>Fabales</taxon>
        <taxon>Fabaceae</taxon>
        <taxon>Papilionoideae</taxon>
        <taxon>50 kb inversion clade</taxon>
        <taxon>NPAAA clade</taxon>
        <taxon>indigoferoid/millettioid clade</taxon>
        <taxon>Phaseoleae</taxon>
        <taxon>Glycine</taxon>
        <taxon>Glycine subgen. Soja</taxon>
    </lineage>
</organism>
<dbReference type="GO" id="GO:0000381">
    <property type="term" value="P:regulation of alternative mRNA splicing, via spliceosome"/>
    <property type="evidence" value="ECO:0000318"/>
    <property type="project" value="GO_Central"/>
</dbReference>
<evidence type="ECO:0000256" key="1">
    <source>
        <dbReference type="PROSITE-ProRule" id="PRU00176"/>
    </source>
</evidence>
<dbReference type="InParanoid" id="A0A0R0JWP7"/>
<evidence type="ECO:0000313" key="5">
    <source>
        <dbReference type="EnsemblPlants" id="KRH59132"/>
    </source>
</evidence>
<sequence length="674" mass="75948">MKLDESGAEENKGKNNNVYCRHDATEKDLWIHFKQVGDVREIFISRKRNRNGKRYGFVRFKGLRDVHQVEKKLDSMIFGGLKMYVNTPKFGRAKWDKSPPTARGRADSKQRKEVNRDTYLRMQPKENIGAQQGSYAEVVRRHIPVTGQKRTPDKEKYIGYSSRSSVILDTPLRGQQWLQEAWVGRLKNLAMFDRIEDEMLWDIGENISPKYIGDDLVLILGLTEEKALRVMEEGDTGWGDLFTSLEKWNPKLRPGYRLTWVHCWGIPLMAWDIPHIKQIVSSIGDMVEADDDVEDLRKLDRARILVKTPWKPLIQHDVNVQIEGETFVVHIVEESGVSCARCQCRRQNEFSSSEEIYSDESELGTPLETSSKTWRKMMRTQGIAANFGAASGGSTKSGEGEEGEPRSAGANKPPNDDMQRSSETPTAVCTATKGGADSQKRWNDGMQEVAENPIGGFAQGKIGEDSKRTTAAMHGSPEKMAEGTSTGRVRAVSQNGTNGYSDGLDPKDKDEVQLHAQSDTVQTTSIALQMHGRLEEETNQTSLHLDGGSWYKEVCVNSDDLEQFHENGNKEAQVNVEHLGRFKTAADRSRDKEVEGLTDLGYDIYTPSKLGYPHQLSPISHITGQNKSWLVYSRKRGGKKPDAHEQRAVINPAETHPHPKQQEKNKKEAEVQRG</sequence>
<feature type="domain" description="RRM" evidence="3">
    <location>
        <begin position="1"/>
        <end position="90"/>
    </location>
</feature>
<gene>
    <name evidence="4" type="ORF">GLYMA_05G167400</name>
</gene>
<dbReference type="InterPro" id="IPR012677">
    <property type="entry name" value="Nucleotide-bd_a/b_plait_sf"/>
</dbReference>
<dbReference type="PANTHER" id="PTHR34427">
    <property type="entry name" value="DUF4283 DOMAIN PROTEIN"/>
    <property type="match status" value="1"/>
</dbReference>
<feature type="region of interest" description="Disordered" evidence="2">
    <location>
        <begin position="634"/>
        <end position="674"/>
    </location>
</feature>
<dbReference type="PANTHER" id="PTHR34427:SF5">
    <property type="entry name" value="DUF4283 DOMAIN-CONTAINING PROTEIN"/>
    <property type="match status" value="1"/>
</dbReference>
<evidence type="ECO:0000256" key="2">
    <source>
        <dbReference type="SAM" id="MobiDB-lite"/>
    </source>
</evidence>
<dbReference type="InterPro" id="IPR035979">
    <property type="entry name" value="RBD_domain_sf"/>
</dbReference>